<keyword evidence="3" id="KW-0808">Transferase</keyword>
<dbReference type="AlphaFoldDB" id="A0A133KLQ4"/>
<comment type="caution">
    <text evidence="3">The sequence shown here is derived from an EMBL/GenBank/DDBJ whole genome shotgun (WGS) entry which is preliminary data.</text>
</comment>
<reference evidence="3 4" key="1">
    <citation type="submission" date="2016-01" db="EMBL/GenBank/DDBJ databases">
        <authorList>
            <person name="Oliw E.H."/>
        </authorList>
    </citation>
    <scope>NUCLEOTIDE SEQUENCE [LARGE SCALE GENOMIC DNA]</scope>
    <source>
        <strain evidence="3 4">MJR8628B</strain>
    </source>
</reference>
<dbReference type="InterPro" id="IPR003594">
    <property type="entry name" value="HATPase_dom"/>
</dbReference>
<dbReference type="SUPFAM" id="SSF55874">
    <property type="entry name" value="ATPase domain of HSP90 chaperone/DNA topoisomerase II/histidine kinase"/>
    <property type="match status" value="1"/>
</dbReference>
<sequence length="190" mass="20538">MRRKRAAELFGAGVGLRRLSDREKTLLIDRLRPACSLGSMTCLPGIAPGGRGVRRLRGRVRVPQGQGHAPNPRLGEGAPQPRAITCTVQAGENHTIITIDNTTRPPENAADAEDLIQPFHRGDDTRMANRPGHGLGLSIAKACTDATQATLAVSRPAPGTFRAEIKLPNRPTQRYCPQQKEHGHHPHAGQ</sequence>
<dbReference type="Gene3D" id="3.30.565.10">
    <property type="entry name" value="Histidine kinase-like ATPase, C-terminal domain"/>
    <property type="match status" value="1"/>
</dbReference>
<dbReference type="RefSeq" id="WP_230958126.1">
    <property type="nucleotide sequence ID" value="NZ_KQ955780.1"/>
</dbReference>
<dbReference type="Pfam" id="PF02518">
    <property type="entry name" value="HATPase_c"/>
    <property type="match status" value="1"/>
</dbReference>
<dbReference type="GO" id="GO:0016301">
    <property type="term" value="F:kinase activity"/>
    <property type="evidence" value="ECO:0007669"/>
    <property type="project" value="UniProtKB-KW"/>
</dbReference>
<evidence type="ECO:0000313" key="4">
    <source>
        <dbReference type="Proteomes" id="UP000070092"/>
    </source>
</evidence>
<dbReference type="InterPro" id="IPR036890">
    <property type="entry name" value="HATPase_C_sf"/>
</dbReference>
<dbReference type="PATRIC" id="fig|1681.53.peg.1710"/>
<feature type="domain" description="Histidine kinase/HSP90-like ATPase" evidence="2">
    <location>
        <begin position="79"/>
        <end position="169"/>
    </location>
</feature>
<evidence type="ECO:0000313" key="3">
    <source>
        <dbReference type="EMBL" id="KWZ80416.1"/>
    </source>
</evidence>
<dbReference type="EMBL" id="LRPO01000045">
    <property type="protein sequence ID" value="KWZ80416.1"/>
    <property type="molecule type" value="Genomic_DNA"/>
</dbReference>
<feature type="region of interest" description="Disordered" evidence="1">
    <location>
        <begin position="168"/>
        <end position="190"/>
    </location>
</feature>
<keyword evidence="3" id="KW-0418">Kinase</keyword>
<accession>A0A133KLQ4</accession>
<gene>
    <name evidence="3" type="ORF">HMPREF3196_01746</name>
</gene>
<organism evidence="3 4">
    <name type="scientific">Bifidobacterium bifidum</name>
    <dbReference type="NCBI Taxonomy" id="1681"/>
    <lineage>
        <taxon>Bacteria</taxon>
        <taxon>Bacillati</taxon>
        <taxon>Actinomycetota</taxon>
        <taxon>Actinomycetes</taxon>
        <taxon>Bifidobacteriales</taxon>
        <taxon>Bifidobacteriaceae</taxon>
        <taxon>Bifidobacterium</taxon>
    </lineage>
</organism>
<name>A0A133KLQ4_BIFBI</name>
<dbReference type="Proteomes" id="UP000070092">
    <property type="component" value="Unassembled WGS sequence"/>
</dbReference>
<protein>
    <submittedName>
        <fullName evidence="3">ATPase/histidine kinase/DNA gyrase B/HSP90 domain protein</fullName>
    </submittedName>
</protein>
<proteinExistence type="predicted"/>
<evidence type="ECO:0000256" key="1">
    <source>
        <dbReference type="SAM" id="MobiDB-lite"/>
    </source>
</evidence>
<evidence type="ECO:0000259" key="2">
    <source>
        <dbReference type="Pfam" id="PF02518"/>
    </source>
</evidence>